<sequence>MADAGFTALRQFSFTTRPYLAVDDATGAPIGLDDVDVRVGWMLGLIWGAEAHLLSRLWHPATFDVLAAGCDSHGRKLPMHGHVAAARLGWTRMSRGW</sequence>
<accession>Q0SFX3</accession>
<evidence type="ECO:0000313" key="2">
    <source>
        <dbReference type="Proteomes" id="UP000008710"/>
    </source>
</evidence>
<organism evidence="1 2">
    <name type="scientific">Rhodococcus jostii (strain RHA1)</name>
    <dbReference type="NCBI Taxonomy" id="101510"/>
    <lineage>
        <taxon>Bacteria</taxon>
        <taxon>Bacillati</taxon>
        <taxon>Actinomycetota</taxon>
        <taxon>Actinomycetes</taxon>
        <taxon>Mycobacteriales</taxon>
        <taxon>Nocardiaceae</taxon>
        <taxon>Rhodococcus</taxon>
    </lineage>
</organism>
<evidence type="ECO:0000313" key="1">
    <source>
        <dbReference type="EMBL" id="ABG93563.1"/>
    </source>
</evidence>
<dbReference type="eggNOG" id="COG0675">
    <property type="taxonomic scope" value="Bacteria"/>
</dbReference>
<dbReference type="HOGENOM" id="CLU_2344760_0_0_11"/>
<reference evidence="2" key="1">
    <citation type="journal article" date="2006" name="Proc. Natl. Acad. Sci. U.S.A.">
        <title>The complete genome of Rhodococcus sp. RHA1 provides insights into a catabolic powerhouse.</title>
        <authorList>
            <person name="McLeod M.P."/>
            <person name="Warren R.L."/>
            <person name="Hsiao W.W.L."/>
            <person name="Araki N."/>
            <person name="Myhre M."/>
            <person name="Fernandes C."/>
            <person name="Miyazawa D."/>
            <person name="Wong W."/>
            <person name="Lillquist A.L."/>
            <person name="Wang D."/>
            <person name="Dosanjh M."/>
            <person name="Hara H."/>
            <person name="Petrescu A."/>
            <person name="Morin R.D."/>
            <person name="Yang G."/>
            <person name="Stott J.M."/>
            <person name="Schein J.E."/>
            <person name="Shin H."/>
            <person name="Smailus D."/>
            <person name="Siddiqui A.S."/>
            <person name="Marra M.A."/>
            <person name="Jones S.J.M."/>
            <person name="Holt R."/>
            <person name="Brinkman F.S.L."/>
            <person name="Miyauchi K."/>
            <person name="Fukuda M."/>
            <person name="Davies J.E."/>
            <person name="Mohn W.W."/>
            <person name="Eltis L.D."/>
        </authorList>
    </citation>
    <scope>NUCLEOTIDE SEQUENCE [LARGE SCALE GENOMIC DNA]</scope>
    <source>
        <strain evidence="2">RHA1</strain>
    </source>
</reference>
<proteinExistence type="predicted"/>
<name>Q0SFX3_RHOJR</name>
<protein>
    <submittedName>
        <fullName evidence="1">Uncharacterized protein</fullName>
    </submittedName>
</protein>
<dbReference type="Proteomes" id="UP000008710">
    <property type="component" value="Chromosome"/>
</dbReference>
<gene>
    <name evidence="1" type="ordered locus">RHA1_ro01750</name>
</gene>
<dbReference type="KEGG" id="rha:RHA1_ro01750"/>
<dbReference type="AlphaFoldDB" id="Q0SFX3"/>
<dbReference type="EMBL" id="CP000431">
    <property type="protein sequence ID" value="ABG93563.1"/>
    <property type="molecule type" value="Genomic_DNA"/>
</dbReference>